<dbReference type="InterPro" id="IPR051402">
    <property type="entry name" value="KPR-Related"/>
</dbReference>
<evidence type="ECO:0000259" key="12">
    <source>
        <dbReference type="Pfam" id="PF08546"/>
    </source>
</evidence>
<dbReference type="InterPro" id="IPR013752">
    <property type="entry name" value="KPA_reductase"/>
</dbReference>
<evidence type="ECO:0000256" key="7">
    <source>
        <dbReference type="ARBA" id="ARBA00032024"/>
    </source>
</evidence>
<dbReference type="InterPro" id="IPR013328">
    <property type="entry name" value="6PGD_dom2"/>
</dbReference>
<name>A0A3B7MST1_9BACT</name>
<dbReference type="Pfam" id="PF02558">
    <property type="entry name" value="ApbA"/>
    <property type="match status" value="1"/>
</dbReference>
<dbReference type="OrthoDB" id="9800163at2"/>
<dbReference type="Pfam" id="PF08546">
    <property type="entry name" value="ApbA_C"/>
    <property type="match status" value="1"/>
</dbReference>
<dbReference type="Gene3D" id="1.10.1040.10">
    <property type="entry name" value="N-(1-d-carboxylethyl)-l-norvaline Dehydrogenase, domain 2"/>
    <property type="match status" value="1"/>
</dbReference>
<evidence type="ECO:0000313" key="14">
    <source>
        <dbReference type="Proteomes" id="UP000263900"/>
    </source>
</evidence>
<evidence type="ECO:0000256" key="6">
    <source>
        <dbReference type="ARBA" id="ARBA00023002"/>
    </source>
</evidence>
<comment type="catalytic activity">
    <reaction evidence="8 9">
        <text>(R)-pantoate + NADP(+) = 2-dehydropantoate + NADPH + H(+)</text>
        <dbReference type="Rhea" id="RHEA:16233"/>
        <dbReference type="ChEBI" id="CHEBI:11561"/>
        <dbReference type="ChEBI" id="CHEBI:15378"/>
        <dbReference type="ChEBI" id="CHEBI:15980"/>
        <dbReference type="ChEBI" id="CHEBI:57783"/>
        <dbReference type="ChEBI" id="CHEBI:58349"/>
        <dbReference type="EC" id="1.1.1.169"/>
    </reaction>
</comment>
<dbReference type="InterPro" id="IPR036291">
    <property type="entry name" value="NAD(P)-bd_dom_sf"/>
</dbReference>
<keyword evidence="10" id="KW-0472">Membrane</keyword>
<feature type="domain" description="Ketopantoate reductase C-terminal" evidence="12">
    <location>
        <begin position="178"/>
        <end position="293"/>
    </location>
</feature>
<dbReference type="UniPathway" id="UPA00028">
    <property type="reaction ID" value="UER00004"/>
</dbReference>
<evidence type="ECO:0000313" key="13">
    <source>
        <dbReference type="EMBL" id="AXY73571.1"/>
    </source>
</evidence>
<dbReference type="Gene3D" id="3.40.50.720">
    <property type="entry name" value="NAD(P)-binding Rossmann-like Domain"/>
    <property type="match status" value="1"/>
</dbReference>
<evidence type="ECO:0000256" key="9">
    <source>
        <dbReference type="RuleBase" id="RU362068"/>
    </source>
</evidence>
<dbReference type="PANTHER" id="PTHR21708">
    <property type="entry name" value="PROBABLE 2-DEHYDROPANTOATE 2-REDUCTASE"/>
    <property type="match status" value="1"/>
</dbReference>
<dbReference type="NCBIfam" id="TIGR00745">
    <property type="entry name" value="apbA_panE"/>
    <property type="match status" value="1"/>
</dbReference>
<dbReference type="KEGG" id="pseg:D3H65_06065"/>
<evidence type="ECO:0000256" key="5">
    <source>
        <dbReference type="ARBA" id="ARBA00022857"/>
    </source>
</evidence>
<dbReference type="InterPro" id="IPR008927">
    <property type="entry name" value="6-PGluconate_DH-like_C_sf"/>
</dbReference>
<dbReference type="Proteomes" id="UP000263900">
    <property type="component" value="Chromosome"/>
</dbReference>
<gene>
    <name evidence="13" type="ORF">D3H65_06065</name>
</gene>
<reference evidence="13 14" key="1">
    <citation type="submission" date="2018-09" db="EMBL/GenBank/DDBJ databases">
        <title>Genome sequencing of strain 6GH32-13.</title>
        <authorList>
            <person name="Weon H.-Y."/>
            <person name="Heo J."/>
            <person name="Kwon S.-W."/>
        </authorList>
    </citation>
    <scope>NUCLEOTIDE SEQUENCE [LARGE SCALE GENOMIC DNA]</scope>
    <source>
        <strain evidence="13 14">5GH32-13</strain>
    </source>
</reference>
<evidence type="ECO:0000256" key="8">
    <source>
        <dbReference type="ARBA" id="ARBA00048793"/>
    </source>
</evidence>
<dbReference type="InterPro" id="IPR013332">
    <property type="entry name" value="KPR_N"/>
</dbReference>
<evidence type="ECO:0000256" key="2">
    <source>
        <dbReference type="ARBA" id="ARBA00007870"/>
    </source>
</evidence>
<feature type="transmembrane region" description="Helical" evidence="10">
    <location>
        <begin position="6"/>
        <end position="25"/>
    </location>
</feature>
<proteinExistence type="inferred from homology"/>
<evidence type="ECO:0000256" key="3">
    <source>
        <dbReference type="ARBA" id="ARBA00013014"/>
    </source>
</evidence>
<accession>A0A3B7MST1</accession>
<keyword evidence="10" id="KW-0812">Transmembrane</keyword>
<dbReference type="InterPro" id="IPR003710">
    <property type="entry name" value="ApbA"/>
</dbReference>
<dbReference type="GO" id="GO:0015940">
    <property type="term" value="P:pantothenate biosynthetic process"/>
    <property type="evidence" value="ECO:0007669"/>
    <property type="project" value="UniProtKB-UniPathway"/>
</dbReference>
<dbReference type="PANTHER" id="PTHR21708:SF26">
    <property type="entry name" value="2-DEHYDROPANTOATE 2-REDUCTASE"/>
    <property type="match status" value="1"/>
</dbReference>
<dbReference type="AlphaFoldDB" id="A0A3B7MST1"/>
<keyword evidence="6 9" id="KW-0560">Oxidoreductase</keyword>
<dbReference type="GO" id="GO:0005737">
    <property type="term" value="C:cytoplasm"/>
    <property type="evidence" value="ECO:0007669"/>
    <property type="project" value="TreeGrafter"/>
</dbReference>
<keyword evidence="9" id="KW-0566">Pantothenate biosynthesis</keyword>
<keyword evidence="5 9" id="KW-0521">NADP</keyword>
<dbReference type="EMBL" id="CP032157">
    <property type="protein sequence ID" value="AXY73571.1"/>
    <property type="molecule type" value="Genomic_DNA"/>
</dbReference>
<dbReference type="GO" id="GO:0008677">
    <property type="term" value="F:2-dehydropantoate 2-reductase activity"/>
    <property type="evidence" value="ECO:0007669"/>
    <property type="project" value="UniProtKB-EC"/>
</dbReference>
<dbReference type="EC" id="1.1.1.169" evidence="3 9"/>
<keyword evidence="10" id="KW-1133">Transmembrane helix</keyword>
<sequence>MKVMEQIYIIGAGAVGKVLAVTLALNNRKVVLLRGSVDNQGSYIENIQVTTAQHGVMEANIEVSSLSNVPVLNGLVVLTNKSFGNAGLAQALKGKTGDSPIVLLQNGLGVEQVFIDHSFPQVYRCVLFMTSQVMAENKISFKPVAVSPIGLIKGGDNQLNNIVAQLNCPQFGFRTESNIQPIIWKKAIANSVFNSICPLLDIDNGIFCRDEGVMAMASRVIKECVGIAQAKGVAITEAEVTETVLMISRLSDGQLISTLQDINHKRPTEIETLNFAMVDIAQSLQLGYTVTETKLLGELTKWKSDLHRL</sequence>
<keyword evidence="14" id="KW-1185">Reference proteome</keyword>
<protein>
    <recommendedName>
        <fullName evidence="4 9">2-dehydropantoate 2-reductase</fullName>
        <ecNumber evidence="3 9">1.1.1.169</ecNumber>
    </recommendedName>
    <alternativeName>
        <fullName evidence="7 9">Ketopantoate reductase</fullName>
    </alternativeName>
</protein>
<dbReference type="SUPFAM" id="SSF48179">
    <property type="entry name" value="6-phosphogluconate dehydrogenase C-terminal domain-like"/>
    <property type="match status" value="1"/>
</dbReference>
<evidence type="ECO:0000256" key="4">
    <source>
        <dbReference type="ARBA" id="ARBA00019465"/>
    </source>
</evidence>
<comment type="function">
    <text evidence="9">Catalyzes the NADPH-dependent reduction of ketopantoate into pantoic acid.</text>
</comment>
<evidence type="ECO:0000256" key="1">
    <source>
        <dbReference type="ARBA" id="ARBA00004994"/>
    </source>
</evidence>
<dbReference type="SUPFAM" id="SSF51735">
    <property type="entry name" value="NAD(P)-binding Rossmann-fold domains"/>
    <property type="match status" value="1"/>
</dbReference>
<comment type="pathway">
    <text evidence="1 9">Cofactor biosynthesis; (R)-pantothenate biosynthesis; (R)-pantoate from 3-methyl-2-oxobutanoate: step 2/2.</text>
</comment>
<comment type="similarity">
    <text evidence="2 9">Belongs to the ketopantoate reductase family.</text>
</comment>
<evidence type="ECO:0000256" key="10">
    <source>
        <dbReference type="SAM" id="Phobius"/>
    </source>
</evidence>
<feature type="domain" description="Ketopantoate reductase N-terminal" evidence="11">
    <location>
        <begin position="7"/>
        <end position="137"/>
    </location>
</feature>
<organism evidence="13 14">
    <name type="scientific">Paraflavitalea soli</name>
    <dbReference type="NCBI Taxonomy" id="2315862"/>
    <lineage>
        <taxon>Bacteria</taxon>
        <taxon>Pseudomonadati</taxon>
        <taxon>Bacteroidota</taxon>
        <taxon>Chitinophagia</taxon>
        <taxon>Chitinophagales</taxon>
        <taxon>Chitinophagaceae</taxon>
        <taxon>Paraflavitalea</taxon>
    </lineage>
</organism>
<evidence type="ECO:0000259" key="11">
    <source>
        <dbReference type="Pfam" id="PF02558"/>
    </source>
</evidence>